<dbReference type="InterPro" id="IPR027417">
    <property type="entry name" value="P-loop_NTPase"/>
</dbReference>
<proteinExistence type="inferred from homology"/>
<dbReference type="InterPro" id="IPR003959">
    <property type="entry name" value="ATPase_AAA_core"/>
</dbReference>
<name>A0A5B7YBI2_9ALTE</name>
<feature type="domain" description="AAA+ ATPase" evidence="4">
    <location>
        <begin position="225"/>
        <end position="359"/>
    </location>
</feature>
<keyword evidence="3" id="KW-0067">ATP-binding</keyword>
<dbReference type="CDD" id="cd19481">
    <property type="entry name" value="RecA-like_protease"/>
    <property type="match status" value="1"/>
</dbReference>
<dbReference type="Proteomes" id="UP000304912">
    <property type="component" value="Chromosome"/>
</dbReference>
<sequence>MNRFRERYKLNYLACAWAKRLLEYIDKPDSDLLDATTLCAITGQRQLSGEQLKVNSKRSAVNFFSITDKRPATTQLCVTNCQFIEKELALAKNAALLIEYVVVAHANPAFLQFSDLLVGQLHYAQVSTLLQDICKLTSDDYERTLKQLTRAGILRKPNLNVLFGDELPDYLLHSLLTQKVENKQQLIAPLLHKSQTAQFSLNAFPQVDGFRIRDYFKSAVKQGLKGINVLLYGESGTGKTELARTLAKELGHVLYEVRSTALNETKSTDDFETKYPDKERLRYLSMISNLLSSSSKSLLLIDECETIFEHACYQYSKEHLQRLVEDNDIPCIWITNHIDYLEPSFIRRFKLITEVPRPTPEDIAAICKPHFKGLSLSSDFKRTVTRVNNISPAIIANAAHVAKTLHTAYTEAENVIYETVEATLRAAGQWESKLQYQHALKFDFPLFNIKQSRSYLDDIQHALDNDSSVRVLLSGPPGTGKTAFVHHLAEQHHRELIHVKASDVLSKWVGESEQNIAAIFEAAHTDEKMILLDEVDSLLTSRESLNAHHELQLVNELLTQIESCSQPLFAATNLESRLDHAVLRRFDFKLQCTYLTFAQVLQLYKQSLGIKTVKKAEQQALAELTQLTPGDFAILTRRKQFRTKQNHRLSAITLLAEENQRKQTKPQMGFIRPN</sequence>
<dbReference type="Pfam" id="PF00004">
    <property type="entry name" value="AAA"/>
    <property type="match status" value="2"/>
</dbReference>
<dbReference type="AlphaFoldDB" id="A0A5B7YBI2"/>
<evidence type="ECO:0000313" key="6">
    <source>
        <dbReference type="Proteomes" id="UP000304912"/>
    </source>
</evidence>
<evidence type="ECO:0000256" key="2">
    <source>
        <dbReference type="ARBA" id="ARBA00022741"/>
    </source>
</evidence>
<keyword evidence="2" id="KW-0547">Nucleotide-binding</keyword>
<gene>
    <name evidence="5" type="ORF">FBQ74_03775</name>
</gene>
<dbReference type="Gene3D" id="3.40.50.300">
    <property type="entry name" value="P-loop containing nucleotide triphosphate hydrolases"/>
    <property type="match status" value="2"/>
</dbReference>
<organism evidence="5 6">
    <name type="scientific">Salinimonas iocasae</name>
    <dbReference type="NCBI Taxonomy" id="2572577"/>
    <lineage>
        <taxon>Bacteria</taxon>
        <taxon>Pseudomonadati</taxon>
        <taxon>Pseudomonadota</taxon>
        <taxon>Gammaproteobacteria</taxon>
        <taxon>Alteromonadales</taxon>
        <taxon>Alteromonadaceae</taxon>
        <taxon>Alteromonas/Salinimonas group</taxon>
        <taxon>Salinimonas</taxon>
    </lineage>
</organism>
<evidence type="ECO:0000256" key="3">
    <source>
        <dbReference type="ARBA" id="ARBA00022840"/>
    </source>
</evidence>
<reference evidence="5 6" key="1">
    <citation type="submission" date="2019-04" db="EMBL/GenBank/DDBJ databases">
        <title>Salinimonas iocasae sp. nov., a halophilic bacterium isolated from the outer tube casing of tubeworms in Okinawa Trough.</title>
        <authorList>
            <person name="Zhang H."/>
            <person name="Wang H."/>
            <person name="Li C."/>
        </authorList>
    </citation>
    <scope>NUCLEOTIDE SEQUENCE [LARGE SCALE GENOMIC DNA]</scope>
    <source>
        <strain evidence="5 6">KX18D6</strain>
    </source>
</reference>
<evidence type="ECO:0000259" key="4">
    <source>
        <dbReference type="SMART" id="SM00382"/>
    </source>
</evidence>
<protein>
    <submittedName>
        <fullName evidence="5">AAA family ATPase</fullName>
    </submittedName>
</protein>
<comment type="similarity">
    <text evidence="1">Belongs to the AAA ATPase family.</text>
</comment>
<dbReference type="RefSeq" id="WP_139755392.1">
    <property type="nucleotide sequence ID" value="NZ_CP039852.1"/>
</dbReference>
<dbReference type="GO" id="GO:0005524">
    <property type="term" value="F:ATP binding"/>
    <property type="evidence" value="ECO:0007669"/>
    <property type="project" value="UniProtKB-KW"/>
</dbReference>
<dbReference type="GO" id="GO:0016887">
    <property type="term" value="F:ATP hydrolysis activity"/>
    <property type="evidence" value="ECO:0007669"/>
    <property type="project" value="InterPro"/>
</dbReference>
<evidence type="ECO:0000313" key="5">
    <source>
        <dbReference type="EMBL" id="QCZ92643.1"/>
    </source>
</evidence>
<dbReference type="InterPro" id="IPR025662">
    <property type="entry name" value="Sigma_54_int_dom_ATP-bd_1"/>
</dbReference>
<dbReference type="PANTHER" id="PTHR23073">
    <property type="entry name" value="26S PROTEASOME REGULATORY SUBUNIT"/>
    <property type="match status" value="1"/>
</dbReference>
<accession>A0A5B7YBI2</accession>
<dbReference type="InterPro" id="IPR003593">
    <property type="entry name" value="AAA+_ATPase"/>
</dbReference>
<keyword evidence="6" id="KW-1185">Reference proteome</keyword>
<dbReference type="SUPFAM" id="SSF52540">
    <property type="entry name" value="P-loop containing nucleoside triphosphate hydrolases"/>
    <property type="match status" value="2"/>
</dbReference>
<evidence type="ECO:0000256" key="1">
    <source>
        <dbReference type="ARBA" id="ARBA00006914"/>
    </source>
</evidence>
<feature type="domain" description="AAA+ ATPase" evidence="4">
    <location>
        <begin position="467"/>
        <end position="596"/>
    </location>
</feature>
<dbReference type="InterPro" id="IPR050221">
    <property type="entry name" value="26S_Proteasome_ATPase"/>
</dbReference>
<dbReference type="EMBL" id="CP039852">
    <property type="protein sequence ID" value="QCZ92643.1"/>
    <property type="molecule type" value="Genomic_DNA"/>
</dbReference>
<dbReference type="PROSITE" id="PS00675">
    <property type="entry name" value="SIGMA54_INTERACT_1"/>
    <property type="match status" value="1"/>
</dbReference>
<dbReference type="OrthoDB" id="9809379at2"/>
<dbReference type="KEGG" id="salk:FBQ74_03775"/>
<dbReference type="SMART" id="SM00382">
    <property type="entry name" value="AAA"/>
    <property type="match status" value="2"/>
</dbReference>